<dbReference type="Gene3D" id="3.20.20.450">
    <property type="entry name" value="EAL domain"/>
    <property type="match status" value="1"/>
</dbReference>
<feature type="domain" description="EAL" evidence="1">
    <location>
        <begin position="27"/>
        <end position="273"/>
    </location>
</feature>
<accession>A0A285IR66</accession>
<dbReference type="RefSeq" id="WP_232617656.1">
    <property type="nucleotide sequence ID" value="NZ_OBEA01000003.1"/>
</dbReference>
<dbReference type="GO" id="GO:0071111">
    <property type="term" value="F:cyclic-guanylate-specific phosphodiesterase activity"/>
    <property type="evidence" value="ECO:0007669"/>
    <property type="project" value="InterPro"/>
</dbReference>
<sequence>MGRGKVKWEDIPAGMEDPLTWAVTSRESDTISMVAQALEDGDIALAYQPVLRAGSDQVAFHEGLIRVFDPTGRMIPARDFIPAIEGTELGRLIDCAALDMGLRTLSEQPQLRIAVNMSARSVGYPRWTRTLERGLARDPTAGERLILEITEHSAMVIPELVTCFMRDMQAQGVSFALDDFGAGHTSFRYLKDFFFDILKIDAMFTRGIAGNPDNQVLTQALLVIARQLDMFTVAEAVETSQDAAWLADNGVEYLQGFFFGAPTIHPPWQSAPG</sequence>
<evidence type="ECO:0000259" key="1">
    <source>
        <dbReference type="PROSITE" id="PS50883"/>
    </source>
</evidence>
<dbReference type="PANTHER" id="PTHR33121">
    <property type="entry name" value="CYCLIC DI-GMP PHOSPHODIESTERASE PDEF"/>
    <property type="match status" value="1"/>
</dbReference>
<protein>
    <submittedName>
        <fullName evidence="2">EAL domain, c-di-GMP-specific phosphodiesterase class I (Or its enzymatically inactive variant)</fullName>
    </submittedName>
</protein>
<dbReference type="SMART" id="SM00052">
    <property type="entry name" value="EAL"/>
    <property type="match status" value="1"/>
</dbReference>
<evidence type="ECO:0000313" key="2">
    <source>
        <dbReference type="EMBL" id="SNY50525.1"/>
    </source>
</evidence>
<gene>
    <name evidence="2" type="ORF">SAMN06297129_1867</name>
</gene>
<dbReference type="AlphaFoldDB" id="A0A285IR66"/>
<proteinExistence type="predicted"/>
<dbReference type="Proteomes" id="UP000231655">
    <property type="component" value="Unassembled WGS sequence"/>
</dbReference>
<reference evidence="2 3" key="1">
    <citation type="submission" date="2017-09" db="EMBL/GenBank/DDBJ databases">
        <authorList>
            <person name="Ehlers B."/>
            <person name="Leendertz F.H."/>
        </authorList>
    </citation>
    <scope>NUCLEOTIDE SEQUENCE [LARGE SCALE GENOMIC DNA]</scope>
    <source>
        <strain evidence="2 3">CGMCC 1.12662</strain>
    </source>
</reference>
<dbReference type="InterPro" id="IPR035919">
    <property type="entry name" value="EAL_sf"/>
</dbReference>
<dbReference type="Pfam" id="PF00563">
    <property type="entry name" value="EAL"/>
    <property type="match status" value="1"/>
</dbReference>
<dbReference type="PROSITE" id="PS50883">
    <property type="entry name" value="EAL"/>
    <property type="match status" value="1"/>
</dbReference>
<dbReference type="InterPro" id="IPR001633">
    <property type="entry name" value="EAL_dom"/>
</dbReference>
<dbReference type="EMBL" id="OBEA01000003">
    <property type="protein sequence ID" value="SNY50525.1"/>
    <property type="molecule type" value="Genomic_DNA"/>
</dbReference>
<dbReference type="InterPro" id="IPR050706">
    <property type="entry name" value="Cyclic-di-GMP_PDE-like"/>
</dbReference>
<dbReference type="CDD" id="cd01948">
    <property type="entry name" value="EAL"/>
    <property type="match status" value="1"/>
</dbReference>
<name>A0A285IR66_9RHOB</name>
<evidence type="ECO:0000313" key="3">
    <source>
        <dbReference type="Proteomes" id="UP000231655"/>
    </source>
</evidence>
<dbReference type="PANTHER" id="PTHR33121:SF79">
    <property type="entry name" value="CYCLIC DI-GMP PHOSPHODIESTERASE PDED-RELATED"/>
    <property type="match status" value="1"/>
</dbReference>
<organism evidence="2 3">
    <name type="scientific">Pseudooceanicola antarcticus</name>
    <dbReference type="NCBI Taxonomy" id="1247613"/>
    <lineage>
        <taxon>Bacteria</taxon>
        <taxon>Pseudomonadati</taxon>
        <taxon>Pseudomonadota</taxon>
        <taxon>Alphaproteobacteria</taxon>
        <taxon>Rhodobacterales</taxon>
        <taxon>Paracoccaceae</taxon>
        <taxon>Pseudooceanicola</taxon>
    </lineage>
</organism>
<dbReference type="SUPFAM" id="SSF141868">
    <property type="entry name" value="EAL domain-like"/>
    <property type="match status" value="1"/>
</dbReference>